<dbReference type="SMART" id="SM00062">
    <property type="entry name" value="PBPb"/>
    <property type="match status" value="1"/>
</dbReference>
<keyword evidence="2" id="KW-0732">Signal</keyword>
<dbReference type="EMBL" id="PZKL01000012">
    <property type="protein sequence ID" value="PTH82242.1"/>
    <property type="molecule type" value="Genomic_DNA"/>
</dbReference>
<dbReference type="InterPro" id="IPR001638">
    <property type="entry name" value="Solute-binding_3/MltF_N"/>
</dbReference>
<evidence type="ECO:0000256" key="2">
    <source>
        <dbReference type="ARBA" id="ARBA00022729"/>
    </source>
</evidence>
<dbReference type="PANTHER" id="PTHR35936">
    <property type="entry name" value="MEMBRANE-BOUND LYTIC MUREIN TRANSGLYCOSYLASE F"/>
    <property type="match status" value="1"/>
</dbReference>
<protein>
    <submittedName>
        <fullName evidence="3">Transporter</fullName>
    </submittedName>
</protein>
<comment type="similarity">
    <text evidence="1">Belongs to the bacterial solute-binding protein 3 family.</text>
</comment>
<evidence type="ECO:0000313" key="3">
    <source>
        <dbReference type="EMBL" id="PTH82242.1"/>
    </source>
</evidence>
<dbReference type="PANTHER" id="PTHR35936:SF6">
    <property type="entry name" value="AMINO ACID ABC TRANSPORTER SUBSTRATE-BINDING PAAT FAMILY PROTEIN"/>
    <property type="match status" value="1"/>
</dbReference>
<sequence length="254" mass="28827">MVPLLKKWLVCLMLLATSPLGATPLVIGAEDDWAPYCERDKDNEDDQPHGLAPELVKAVFAAEGIEIVFRTLPFARCMHDAKSGKLAGCFNATITEENRYQYHWHDTPMFEEDLAIFALASDPQRDLKLTSLEGKRVGITLGYTYPTDFMENPRITRFQAKSDAQILEMLVRGRVDYILMNGMPGYLKIQQKQLTGKVVKVGKLSTDGFWLAFSRHHPQGEALAKQFEQGLQKIKNNGIYETLIRQFETRLGLY</sequence>
<accession>A0A2T4N5W1</accession>
<dbReference type="Gene3D" id="3.40.190.10">
    <property type="entry name" value="Periplasmic binding protein-like II"/>
    <property type="match status" value="2"/>
</dbReference>
<dbReference type="Proteomes" id="UP000241986">
    <property type="component" value="Unassembled WGS sequence"/>
</dbReference>
<evidence type="ECO:0000313" key="4">
    <source>
        <dbReference type="Proteomes" id="UP000241986"/>
    </source>
</evidence>
<name>A0A2T4N5W1_AERVE</name>
<dbReference type="AlphaFoldDB" id="A0A2T4N5W1"/>
<gene>
    <name evidence="3" type="ORF">DAA48_02405</name>
</gene>
<evidence type="ECO:0000256" key="1">
    <source>
        <dbReference type="ARBA" id="ARBA00010333"/>
    </source>
</evidence>
<organism evidence="3 4">
    <name type="scientific">Aeromonas veronii</name>
    <dbReference type="NCBI Taxonomy" id="654"/>
    <lineage>
        <taxon>Bacteria</taxon>
        <taxon>Pseudomonadati</taxon>
        <taxon>Pseudomonadota</taxon>
        <taxon>Gammaproteobacteria</taxon>
        <taxon>Aeromonadales</taxon>
        <taxon>Aeromonadaceae</taxon>
        <taxon>Aeromonas</taxon>
    </lineage>
</organism>
<dbReference type="RefSeq" id="WP_100654285.1">
    <property type="nucleotide sequence ID" value="NZ_CAAKNJ010000023.1"/>
</dbReference>
<reference evidence="3 4" key="1">
    <citation type="submission" date="2018-03" db="EMBL/GenBank/DDBJ databases">
        <title>Aeromonas veronii whole genome sequencing and analysis.</title>
        <authorList>
            <person name="Xie H."/>
            <person name="Liu T."/>
            <person name="Wang K."/>
        </authorList>
    </citation>
    <scope>NUCLEOTIDE SEQUENCE [LARGE SCALE GENOMIC DNA]</scope>
    <source>
        <strain evidence="3 4">XH.VA.1</strain>
    </source>
</reference>
<dbReference type="SUPFAM" id="SSF53850">
    <property type="entry name" value="Periplasmic binding protein-like II"/>
    <property type="match status" value="1"/>
</dbReference>
<comment type="caution">
    <text evidence="3">The sequence shown here is derived from an EMBL/GenBank/DDBJ whole genome shotgun (WGS) entry which is preliminary data.</text>
</comment>
<dbReference type="Pfam" id="PF00497">
    <property type="entry name" value="SBP_bac_3"/>
    <property type="match status" value="1"/>
</dbReference>
<proteinExistence type="inferred from homology"/>